<accession>A0A0B1SX56</accession>
<reference evidence="2 3" key="1">
    <citation type="submission" date="2014-03" db="EMBL/GenBank/DDBJ databases">
        <title>Draft genome of the hookworm Oesophagostomum dentatum.</title>
        <authorList>
            <person name="Mitreva M."/>
        </authorList>
    </citation>
    <scope>NUCLEOTIDE SEQUENCE [LARGE SCALE GENOMIC DNA]</scope>
    <source>
        <strain evidence="2 3">OD-Hann</strain>
    </source>
</reference>
<dbReference type="Pfam" id="PF00080">
    <property type="entry name" value="Sod_Cu"/>
    <property type="match status" value="1"/>
</dbReference>
<protein>
    <submittedName>
        <fullName evidence="2">Copper/zinc superoxide dismutase</fullName>
    </submittedName>
</protein>
<dbReference type="EMBL" id="KN553634">
    <property type="protein sequence ID" value="KHJ89893.1"/>
    <property type="molecule type" value="Genomic_DNA"/>
</dbReference>
<dbReference type="InterPro" id="IPR018152">
    <property type="entry name" value="SOD_Cu/Zn_BS"/>
</dbReference>
<organism evidence="2 3">
    <name type="scientific">Oesophagostomum dentatum</name>
    <name type="common">Nodular worm</name>
    <dbReference type="NCBI Taxonomy" id="61180"/>
    <lineage>
        <taxon>Eukaryota</taxon>
        <taxon>Metazoa</taxon>
        <taxon>Ecdysozoa</taxon>
        <taxon>Nematoda</taxon>
        <taxon>Chromadorea</taxon>
        <taxon>Rhabditida</taxon>
        <taxon>Rhabditina</taxon>
        <taxon>Rhabditomorpha</taxon>
        <taxon>Strongyloidea</taxon>
        <taxon>Strongylidae</taxon>
        <taxon>Oesophagostomum</taxon>
    </lineage>
</organism>
<dbReference type="GO" id="GO:0006801">
    <property type="term" value="P:superoxide metabolic process"/>
    <property type="evidence" value="ECO:0007669"/>
    <property type="project" value="InterPro"/>
</dbReference>
<dbReference type="PROSITE" id="PS00332">
    <property type="entry name" value="SOD_CU_ZN_2"/>
    <property type="match status" value="1"/>
</dbReference>
<dbReference type="InterPro" id="IPR001424">
    <property type="entry name" value="SOD_Cu_Zn_dom"/>
</dbReference>
<dbReference type="SUPFAM" id="SSF49329">
    <property type="entry name" value="Cu,Zn superoxide dismutase-like"/>
    <property type="match status" value="1"/>
</dbReference>
<name>A0A0B1SX56_OESDE</name>
<feature type="domain" description="Superoxide dismutase copper/zinc binding" evidence="1">
    <location>
        <begin position="2"/>
        <end position="77"/>
    </location>
</feature>
<proteinExistence type="predicted"/>
<evidence type="ECO:0000259" key="1">
    <source>
        <dbReference type="Pfam" id="PF00080"/>
    </source>
</evidence>
<evidence type="ECO:0000313" key="3">
    <source>
        <dbReference type="Proteomes" id="UP000053660"/>
    </source>
</evidence>
<dbReference type="PRINTS" id="PR00068">
    <property type="entry name" value="CUZNDISMTASE"/>
</dbReference>
<dbReference type="PANTHER" id="PTHR10003">
    <property type="entry name" value="SUPEROXIDE DISMUTASE CU-ZN -RELATED"/>
    <property type="match status" value="1"/>
</dbReference>
<feature type="non-terminal residue" evidence="2">
    <location>
        <position position="1"/>
    </location>
</feature>
<dbReference type="InterPro" id="IPR036423">
    <property type="entry name" value="SOD-like_Cu/Zn_dom_sf"/>
</dbReference>
<dbReference type="OrthoDB" id="2015551at2759"/>
<dbReference type="Proteomes" id="UP000053660">
    <property type="component" value="Unassembled WGS sequence"/>
</dbReference>
<dbReference type="AlphaFoldDB" id="A0A0B1SX56"/>
<dbReference type="Gene3D" id="2.60.40.200">
    <property type="entry name" value="Superoxide dismutase, copper/zinc binding domain"/>
    <property type="match status" value="1"/>
</dbReference>
<keyword evidence="3" id="KW-1185">Reference proteome</keyword>
<evidence type="ECO:0000313" key="2">
    <source>
        <dbReference type="EMBL" id="KHJ89893.1"/>
    </source>
</evidence>
<gene>
    <name evidence="2" type="ORF">OESDEN_10272</name>
</gene>
<dbReference type="GO" id="GO:0005507">
    <property type="term" value="F:copper ion binding"/>
    <property type="evidence" value="ECO:0007669"/>
    <property type="project" value="InterPro"/>
</dbReference>
<dbReference type="InterPro" id="IPR024134">
    <property type="entry name" value="SOD_Cu/Zn_/chaperone"/>
</dbReference>
<sequence>DNRRHLGDLGNVEADKEGVASFHFIDGRVKILGTNSVIGRSFVVHANADDLGRGQGDRKEESLKTGNAGARLACRVIGRAPKSGRT</sequence>